<sequence>MTQTQDRQDDRPWIDAARLTQALEQFAQERDWGQFHSPKNLVMALTGEVGELNEIFQWLTEAQSREAARAEETAQAVQDELADVLMYLLRLASVLGVDMNAAVAQKLRKNALKYPVAQSRGSRSKYRDL</sequence>
<dbReference type="InterPro" id="IPR052555">
    <property type="entry name" value="dCTP_Pyrophosphatase"/>
</dbReference>
<reference evidence="1 2" key="1">
    <citation type="submission" date="2016-04" db="EMBL/GenBank/DDBJ databases">
        <authorList>
            <consortium name="Pathogen Informatics"/>
        </authorList>
    </citation>
    <scope>NUCLEOTIDE SEQUENCE [LARGE SCALE GENOMIC DNA]</scope>
    <source>
        <strain evidence="1 2">H044680328</strain>
    </source>
</reference>
<dbReference type="GO" id="GO:0042262">
    <property type="term" value="P:DNA protection"/>
    <property type="evidence" value="ECO:0007669"/>
    <property type="project" value="TreeGrafter"/>
</dbReference>
<keyword evidence="2" id="KW-1185">Reference proteome</keyword>
<organism evidence="1 2">
    <name type="scientific">Bordetella trematum</name>
    <dbReference type="NCBI Taxonomy" id="123899"/>
    <lineage>
        <taxon>Bacteria</taxon>
        <taxon>Pseudomonadati</taxon>
        <taxon>Pseudomonadota</taxon>
        <taxon>Betaproteobacteria</taxon>
        <taxon>Burkholderiales</taxon>
        <taxon>Alcaligenaceae</taxon>
        <taxon>Bordetella</taxon>
    </lineage>
</organism>
<dbReference type="CDD" id="cd11537">
    <property type="entry name" value="NTP-PPase_RS21-C6_like"/>
    <property type="match status" value="1"/>
</dbReference>
<keyword evidence="1" id="KW-0378">Hydrolase</keyword>
<name>A0A157P6Q0_9BORD</name>
<protein>
    <submittedName>
        <fullName evidence="1">Pyrophosphohydrolase</fullName>
    </submittedName>
</protein>
<dbReference type="PANTHER" id="PTHR46523">
    <property type="entry name" value="DCTP PYROPHOSPHATASE 1"/>
    <property type="match status" value="1"/>
</dbReference>
<dbReference type="KEGG" id="btrm:SAMEA390648701656"/>
<gene>
    <name evidence="1" type="ORF">SAMEA3906487_01656</name>
</gene>
<dbReference type="GO" id="GO:0006253">
    <property type="term" value="P:dCTP catabolic process"/>
    <property type="evidence" value="ECO:0007669"/>
    <property type="project" value="TreeGrafter"/>
</dbReference>
<evidence type="ECO:0000313" key="2">
    <source>
        <dbReference type="Proteomes" id="UP000076825"/>
    </source>
</evidence>
<evidence type="ECO:0000313" key="1">
    <source>
        <dbReference type="EMBL" id="SAI69123.1"/>
    </source>
</evidence>
<dbReference type="RefSeq" id="WP_082833057.1">
    <property type="nucleotide sequence ID" value="NZ_CP016340.1"/>
</dbReference>
<dbReference type="PATRIC" id="fig|123899.6.peg.1640"/>
<dbReference type="Proteomes" id="UP000076825">
    <property type="component" value="Chromosome 1"/>
</dbReference>
<dbReference type="InterPro" id="IPR025984">
    <property type="entry name" value="DCTPP"/>
</dbReference>
<dbReference type="EMBL" id="LT546645">
    <property type="protein sequence ID" value="SAI69123.1"/>
    <property type="molecule type" value="Genomic_DNA"/>
</dbReference>
<dbReference type="STRING" id="123899.SAMEA3906487_01656"/>
<dbReference type="GeneID" id="56591059"/>
<dbReference type="PIRSF" id="PIRSF029826">
    <property type="entry name" value="UCP029826_pph"/>
    <property type="match status" value="1"/>
</dbReference>
<dbReference type="GO" id="GO:0005829">
    <property type="term" value="C:cytosol"/>
    <property type="evidence" value="ECO:0007669"/>
    <property type="project" value="TreeGrafter"/>
</dbReference>
<accession>A0A157P6Q0</accession>
<proteinExistence type="predicted"/>
<dbReference type="SUPFAM" id="SSF101386">
    <property type="entry name" value="all-alpha NTP pyrophosphatases"/>
    <property type="match status" value="1"/>
</dbReference>
<dbReference type="PANTHER" id="PTHR46523:SF1">
    <property type="entry name" value="DCTP PYROPHOSPHATASE 1"/>
    <property type="match status" value="1"/>
</dbReference>
<dbReference type="Pfam" id="PF12643">
    <property type="entry name" value="MazG-like"/>
    <property type="match status" value="1"/>
</dbReference>
<dbReference type="eggNOG" id="COG1694">
    <property type="taxonomic scope" value="Bacteria"/>
</dbReference>
<dbReference type="OrthoDB" id="9791898at2"/>
<dbReference type="Gene3D" id="1.10.287.1080">
    <property type="entry name" value="MazG-like"/>
    <property type="match status" value="1"/>
</dbReference>
<dbReference type="GO" id="GO:0047840">
    <property type="term" value="F:dCTP diphosphatase activity"/>
    <property type="evidence" value="ECO:0007669"/>
    <property type="project" value="TreeGrafter"/>
</dbReference>
<dbReference type="AlphaFoldDB" id="A0A157P6Q0"/>